<feature type="transmembrane region" description="Helical" evidence="8">
    <location>
        <begin position="197"/>
        <end position="215"/>
    </location>
</feature>
<dbReference type="PANTHER" id="PTHR33406">
    <property type="entry name" value="MEMBRANE PROTEIN MJ1562-RELATED"/>
    <property type="match status" value="1"/>
</dbReference>
<feature type="transmembrane region" description="Helical" evidence="8">
    <location>
        <begin position="222"/>
        <end position="248"/>
    </location>
</feature>
<dbReference type="PROSITE" id="PS50156">
    <property type="entry name" value="SSD"/>
    <property type="match status" value="2"/>
</dbReference>
<evidence type="ECO:0000313" key="11">
    <source>
        <dbReference type="Proteomes" id="UP001165378"/>
    </source>
</evidence>
<evidence type="ECO:0000256" key="5">
    <source>
        <dbReference type="ARBA" id="ARBA00022989"/>
    </source>
</evidence>
<feature type="transmembrane region" description="Helical" evidence="8">
    <location>
        <begin position="678"/>
        <end position="703"/>
    </location>
</feature>
<sequence>MIRALTTGSTRHAWKVILLWALVCGAMTVLAPGLMSRASDAQTGDFLPEKYDSAAALQIAEDKFGMTSDTTPVTILVARSDGAKLSPADLRNTAAAAEQLGRERVEMPEPEDGPTPLLKDRSQTPHVELGPAAPDGSFQLVTATLRGGAMDSGVQGVYKEFRDAAEARFAADGLRTGFTGPIPDAVDTAEANKTTEMVAGLLTFGLIVLLNVLVFRSVLAAIVPLFAVVLIGGAATGAVAGMALLTGIELDASIPSLITVVLLGIGVDYFLFLMFRFREQLRTHPDQDKRAAAAVTAGKVGAAVTCAALTIVAAFATLGVATFGQFRVLGPAIAVAVLVMLLASLTLMPALLAVCGRGLFWPAKAWKRDREGGVAARWGDRIAARPARFALGAVVLLAALSAGAVGMRMNYDIAESPQDTASAGTAAEISRALPAGTSDPHTVYVAAAPGRTLDEQGLAGLGRAVAGVPGVGQVAPATLSADRTAARMDVLLTASSNSAEARDLVSGPLRAAVQGSAPDGSEAHVTGTAAIFADVSEAVDHDLKVVFPVAAALIALILFLLLRCLLAPLVLMLAVGFGFLATLGASVLAFQHIAEHPGVSFTLPLVLFLFVVALGTDYNILISDRLREEMAKPGSARDAVARAVRHTAPAIATAGIVLAGSFASLAVNPDKSMQEIGFATGLGILLSSFVLSLTLVPALAALLGRSIWWPRRPDRSGRHQRPAEESHEAWAVTPFEKSPMR</sequence>
<evidence type="ECO:0000256" key="2">
    <source>
        <dbReference type="ARBA" id="ARBA00010157"/>
    </source>
</evidence>
<evidence type="ECO:0000256" key="6">
    <source>
        <dbReference type="ARBA" id="ARBA00023136"/>
    </source>
</evidence>
<feature type="transmembrane region" description="Helical" evidence="8">
    <location>
        <begin position="643"/>
        <end position="666"/>
    </location>
</feature>
<feature type="transmembrane region" description="Helical" evidence="8">
    <location>
        <begin position="254"/>
        <end position="275"/>
    </location>
</feature>
<feature type="domain" description="SSD" evidence="9">
    <location>
        <begin position="226"/>
        <end position="354"/>
    </location>
</feature>
<keyword evidence="11" id="KW-1185">Reference proteome</keyword>
<name>A0AA41Q273_9ACTN</name>
<dbReference type="EMBL" id="JAKFHA010000015">
    <property type="protein sequence ID" value="MCF2530194.1"/>
    <property type="molecule type" value="Genomic_DNA"/>
</dbReference>
<dbReference type="Proteomes" id="UP001165378">
    <property type="component" value="Unassembled WGS sequence"/>
</dbReference>
<evidence type="ECO:0000259" key="9">
    <source>
        <dbReference type="PROSITE" id="PS50156"/>
    </source>
</evidence>
<dbReference type="InterPro" id="IPR050545">
    <property type="entry name" value="Mycobact_MmpL"/>
</dbReference>
<feature type="compositionally biased region" description="Basic and acidic residues" evidence="7">
    <location>
        <begin position="713"/>
        <end position="728"/>
    </location>
</feature>
<feature type="region of interest" description="Disordered" evidence="7">
    <location>
        <begin position="713"/>
        <end position="741"/>
    </location>
</feature>
<comment type="similarity">
    <text evidence="2">Belongs to the resistance-nodulation-cell division (RND) (TC 2.A.6) family. MmpL subfamily.</text>
</comment>
<feature type="domain" description="SSD" evidence="9">
    <location>
        <begin position="573"/>
        <end position="702"/>
    </location>
</feature>
<evidence type="ECO:0000256" key="4">
    <source>
        <dbReference type="ARBA" id="ARBA00022692"/>
    </source>
</evidence>
<evidence type="ECO:0000256" key="8">
    <source>
        <dbReference type="SAM" id="Phobius"/>
    </source>
</evidence>
<evidence type="ECO:0000256" key="1">
    <source>
        <dbReference type="ARBA" id="ARBA00004651"/>
    </source>
</evidence>
<feature type="transmembrane region" description="Helical" evidence="8">
    <location>
        <begin position="601"/>
        <end position="622"/>
    </location>
</feature>
<reference evidence="10" key="1">
    <citation type="submission" date="2022-01" db="EMBL/GenBank/DDBJ databases">
        <title>Genome-Based Taxonomic Classification of the Phylum Actinobacteria.</title>
        <authorList>
            <person name="Gao Y."/>
        </authorList>
    </citation>
    <scope>NUCLEOTIDE SEQUENCE</scope>
    <source>
        <strain evidence="10">KLBMP 8922</strain>
    </source>
</reference>
<comment type="caution">
    <text evidence="10">The sequence shown here is derived from an EMBL/GenBank/DDBJ whole genome shotgun (WGS) entry which is preliminary data.</text>
</comment>
<evidence type="ECO:0000256" key="7">
    <source>
        <dbReference type="SAM" id="MobiDB-lite"/>
    </source>
</evidence>
<gene>
    <name evidence="10" type="ORF">LZ495_23635</name>
</gene>
<dbReference type="PANTHER" id="PTHR33406:SF6">
    <property type="entry name" value="MEMBRANE PROTEIN YDGH-RELATED"/>
    <property type="match status" value="1"/>
</dbReference>
<accession>A0AA41Q273</accession>
<feature type="transmembrane region" description="Helical" evidence="8">
    <location>
        <begin position="569"/>
        <end position="589"/>
    </location>
</feature>
<keyword evidence="5 8" id="KW-1133">Transmembrane helix</keyword>
<dbReference type="InterPro" id="IPR004869">
    <property type="entry name" value="MMPL_dom"/>
</dbReference>
<keyword evidence="6 8" id="KW-0472">Membrane</keyword>
<feature type="transmembrane region" description="Helical" evidence="8">
    <location>
        <begin position="296"/>
        <end position="321"/>
    </location>
</feature>
<protein>
    <submittedName>
        <fullName evidence="10">MMPL family transporter</fullName>
    </submittedName>
</protein>
<feature type="region of interest" description="Disordered" evidence="7">
    <location>
        <begin position="99"/>
        <end position="122"/>
    </location>
</feature>
<dbReference type="SUPFAM" id="SSF82866">
    <property type="entry name" value="Multidrug efflux transporter AcrB transmembrane domain"/>
    <property type="match status" value="2"/>
</dbReference>
<dbReference type="Gene3D" id="1.20.1640.10">
    <property type="entry name" value="Multidrug efflux transporter AcrB transmembrane domain"/>
    <property type="match status" value="2"/>
</dbReference>
<feature type="transmembrane region" description="Helical" evidence="8">
    <location>
        <begin position="545"/>
        <end position="562"/>
    </location>
</feature>
<dbReference type="GO" id="GO:0005886">
    <property type="term" value="C:plasma membrane"/>
    <property type="evidence" value="ECO:0007669"/>
    <property type="project" value="UniProtKB-SubCell"/>
</dbReference>
<dbReference type="RefSeq" id="WP_235054863.1">
    <property type="nucleotide sequence ID" value="NZ_JAKFHA010000015.1"/>
</dbReference>
<evidence type="ECO:0000256" key="3">
    <source>
        <dbReference type="ARBA" id="ARBA00022475"/>
    </source>
</evidence>
<dbReference type="InterPro" id="IPR000731">
    <property type="entry name" value="SSD"/>
</dbReference>
<feature type="transmembrane region" description="Helical" evidence="8">
    <location>
        <begin position="12"/>
        <end position="35"/>
    </location>
</feature>
<keyword evidence="4 8" id="KW-0812">Transmembrane</keyword>
<dbReference type="Pfam" id="PF03176">
    <property type="entry name" value="MMPL"/>
    <property type="match status" value="2"/>
</dbReference>
<dbReference type="AlphaFoldDB" id="A0AA41Q273"/>
<evidence type="ECO:0000313" key="10">
    <source>
        <dbReference type="EMBL" id="MCF2530194.1"/>
    </source>
</evidence>
<comment type="subcellular location">
    <subcellularLocation>
        <location evidence="1">Cell membrane</location>
        <topology evidence="1">Multi-pass membrane protein</topology>
    </subcellularLocation>
</comment>
<organism evidence="10 11">
    <name type="scientific">Yinghuangia soli</name>
    <dbReference type="NCBI Taxonomy" id="2908204"/>
    <lineage>
        <taxon>Bacteria</taxon>
        <taxon>Bacillati</taxon>
        <taxon>Actinomycetota</taxon>
        <taxon>Actinomycetes</taxon>
        <taxon>Kitasatosporales</taxon>
        <taxon>Streptomycetaceae</taxon>
        <taxon>Yinghuangia</taxon>
    </lineage>
</organism>
<keyword evidence="3" id="KW-1003">Cell membrane</keyword>
<feature type="transmembrane region" description="Helical" evidence="8">
    <location>
        <begin position="333"/>
        <end position="360"/>
    </location>
</feature>
<proteinExistence type="inferred from homology"/>
<feature type="transmembrane region" description="Helical" evidence="8">
    <location>
        <begin position="387"/>
        <end position="407"/>
    </location>
</feature>